<keyword evidence="6" id="KW-0175">Coiled coil</keyword>
<dbReference type="Pfam" id="PF25973">
    <property type="entry name" value="BSH_CzcB"/>
    <property type="match status" value="1"/>
</dbReference>
<dbReference type="AlphaFoldDB" id="H5SCJ4"/>
<feature type="coiled-coil region" evidence="6">
    <location>
        <begin position="186"/>
        <end position="213"/>
    </location>
</feature>
<dbReference type="FunFam" id="2.40.30.170:FF:000010">
    <property type="entry name" value="Efflux RND transporter periplasmic adaptor subunit"/>
    <property type="match status" value="1"/>
</dbReference>
<keyword evidence="4" id="KW-0105">Cadmium resistance</keyword>
<feature type="domain" description="CzcB-like barrel-sandwich hybrid" evidence="9">
    <location>
        <begin position="105"/>
        <end position="259"/>
    </location>
</feature>
<dbReference type="InterPro" id="IPR006143">
    <property type="entry name" value="RND_pump_MFP"/>
</dbReference>
<dbReference type="Gene3D" id="1.10.287.470">
    <property type="entry name" value="Helix hairpin bin"/>
    <property type="match status" value="1"/>
</dbReference>
<dbReference type="GO" id="GO:0015679">
    <property type="term" value="P:plasma membrane copper ion transport"/>
    <property type="evidence" value="ECO:0007669"/>
    <property type="project" value="TreeGrafter"/>
</dbReference>
<dbReference type="Pfam" id="PF25954">
    <property type="entry name" value="Beta-barrel_RND_2"/>
    <property type="match status" value="1"/>
</dbReference>
<dbReference type="PANTHER" id="PTHR30097">
    <property type="entry name" value="CATION EFFLUX SYSTEM PROTEIN CUSB"/>
    <property type="match status" value="1"/>
</dbReference>
<dbReference type="GO" id="GO:0060003">
    <property type="term" value="P:copper ion export"/>
    <property type="evidence" value="ECO:0007669"/>
    <property type="project" value="TreeGrafter"/>
</dbReference>
<name>H5SCJ4_9BACT</name>
<dbReference type="NCBIfam" id="TIGR01730">
    <property type="entry name" value="RND_mfp"/>
    <property type="match status" value="1"/>
</dbReference>
<evidence type="ECO:0000256" key="1">
    <source>
        <dbReference type="ARBA" id="ARBA00009477"/>
    </source>
</evidence>
<evidence type="ECO:0000256" key="4">
    <source>
        <dbReference type="ARBA" id="ARBA00043263"/>
    </source>
</evidence>
<dbReference type="InterPro" id="IPR051909">
    <property type="entry name" value="MFP_Cation_Efflux"/>
</dbReference>
<organism evidence="11">
    <name type="scientific">uncultured Acidobacteriota bacterium</name>
    <dbReference type="NCBI Taxonomy" id="171953"/>
    <lineage>
        <taxon>Bacteria</taxon>
        <taxon>Pseudomonadati</taxon>
        <taxon>Acidobacteriota</taxon>
        <taxon>environmental samples</taxon>
    </lineage>
</organism>
<accession>H5SCJ4</accession>
<keyword evidence="2" id="KW-0813">Transport</keyword>
<comment type="similarity">
    <text evidence="1">Belongs to the membrane fusion protein (MFP) (TC 8.A.1) family.</text>
</comment>
<feature type="domain" description="CusB-like beta-barrel" evidence="8">
    <location>
        <begin position="262"/>
        <end position="337"/>
    </location>
</feature>
<dbReference type="GO" id="GO:0022857">
    <property type="term" value="F:transmembrane transporter activity"/>
    <property type="evidence" value="ECO:0007669"/>
    <property type="project" value="InterPro"/>
</dbReference>
<dbReference type="FunFam" id="2.40.420.20:FF:000006">
    <property type="entry name" value="RND family efflux transporter MFP subunit"/>
    <property type="match status" value="1"/>
</dbReference>
<evidence type="ECO:0000313" key="11">
    <source>
        <dbReference type="EMBL" id="BAL53880.1"/>
    </source>
</evidence>
<evidence type="ECO:0000256" key="7">
    <source>
        <dbReference type="SAM" id="Phobius"/>
    </source>
</evidence>
<evidence type="ECO:0000256" key="5">
    <source>
        <dbReference type="ARBA" id="ARBA00058766"/>
    </source>
</evidence>
<dbReference type="InterPro" id="IPR058792">
    <property type="entry name" value="Beta-barrel_RND_2"/>
</dbReference>
<evidence type="ECO:0000259" key="8">
    <source>
        <dbReference type="Pfam" id="PF25954"/>
    </source>
</evidence>
<dbReference type="EMBL" id="AP011670">
    <property type="protein sequence ID" value="BAL53880.1"/>
    <property type="molecule type" value="Genomic_DNA"/>
</dbReference>
<evidence type="ECO:0000256" key="6">
    <source>
        <dbReference type="SAM" id="Coils"/>
    </source>
</evidence>
<keyword evidence="3" id="KW-0862">Zinc</keyword>
<dbReference type="PANTHER" id="PTHR30097:SF4">
    <property type="entry name" value="SLR6042 PROTEIN"/>
    <property type="match status" value="1"/>
</dbReference>
<gene>
    <name evidence="11" type="ORF">HGMM_F10H10C15</name>
</gene>
<evidence type="ECO:0000259" key="10">
    <source>
        <dbReference type="Pfam" id="PF25975"/>
    </source>
</evidence>
<reference evidence="11" key="2">
    <citation type="journal article" date="2012" name="PLoS ONE">
        <title>A Deeply Branching Thermophilic Bacterium with an Ancient Acetyl-CoA Pathway Dominates a Subsurface Ecosystem.</title>
        <authorList>
            <person name="Takami H."/>
            <person name="Noguchi H."/>
            <person name="Takaki Y."/>
            <person name="Uchiyama I."/>
            <person name="Toyoda A."/>
            <person name="Nishi S."/>
            <person name="Chee G.-J."/>
            <person name="Arai W."/>
            <person name="Nunoura T."/>
            <person name="Itoh T."/>
            <person name="Hattori M."/>
            <person name="Takai K."/>
        </authorList>
    </citation>
    <scope>NUCLEOTIDE SEQUENCE</scope>
</reference>
<dbReference type="SUPFAM" id="SSF111369">
    <property type="entry name" value="HlyD-like secretion proteins"/>
    <property type="match status" value="1"/>
</dbReference>
<comment type="function">
    <text evidence="5">CzcA and CzcB together would act in zinc efflux nearly as effectively as the complete czc efflux system (CzcABC). The CzcB protein is thought to funnel zinc cations to the CzcA transport protein.</text>
</comment>
<keyword evidence="7" id="KW-1133">Transmembrane helix</keyword>
<dbReference type="Gene3D" id="2.40.30.170">
    <property type="match status" value="1"/>
</dbReference>
<sequence>MPDMKRAYLALRPVRGVSPRWLLFLIIAVSLALGLAARYLFRPSEREAASATPASHTSPDAAPSIIVLSAEAMARGDIRIIAVARRSLPQELRVTGRVQVNEDRAVRVGSPVEGRVTRVLATVGDRVRAGQPLVALHSHELVAARSDYEKAKAAVARAEKARAYAAAELERANRLLEAKAISRREHLRAAADLAAAEAELEQARAELRRAEEFLHHLGAWPEMSDEVIIRAPIAGVVLERRVTVGTVVTPSTDLMTIADLSTLWVIAQVPEPQAARIRPGQLVSITVAAFADQHFTGRVTYIGESLDPQTRTVQVRCLVQNRHERLRPEMYATITITLGETSPRVVIPREAVQEIGGEFVVFVERAPGRFEKRSVQLGLSALTPEGEWVEVTAGLREGERIVARGSFLLKSELLKGAIQE</sequence>
<reference evidence="11" key="1">
    <citation type="journal article" date="2005" name="Environ. Microbiol.">
        <title>Genetic and functional properties of uncultivated thermophilic crenarchaeotes from a subsurface gold mine as revealed by analysis of genome fragments.</title>
        <authorList>
            <person name="Nunoura T."/>
            <person name="Hirayama H."/>
            <person name="Takami H."/>
            <person name="Oida H."/>
            <person name="Nishi S."/>
            <person name="Shimamura S."/>
            <person name="Suzuki Y."/>
            <person name="Inagaki F."/>
            <person name="Takai K."/>
            <person name="Nealson K.H."/>
            <person name="Horikoshi K."/>
        </authorList>
    </citation>
    <scope>NUCLEOTIDE SEQUENCE</scope>
</reference>
<evidence type="ECO:0000256" key="2">
    <source>
        <dbReference type="ARBA" id="ARBA00022448"/>
    </source>
</evidence>
<dbReference type="Pfam" id="PF25975">
    <property type="entry name" value="CzcB_C"/>
    <property type="match status" value="1"/>
</dbReference>
<proteinExistence type="inferred from homology"/>
<dbReference type="GO" id="GO:0030288">
    <property type="term" value="C:outer membrane-bounded periplasmic space"/>
    <property type="evidence" value="ECO:0007669"/>
    <property type="project" value="TreeGrafter"/>
</dbReference>
<feature type="transmembrane region" description="Helical" evidence="7">
    <location>
        <begin position="21"/>
        <end position="41"/>
    </location>
</feature>
<evidence type="ECO:0000259" key="9">
    <source>
        <dbReference type="Pfam" id="PF25973"/>
    </source>
</evidence>
<dbReference type="GO" id="GO:0046914">
    <property type="term" value="F:transition metal ion binding"/>
    <property type="evidence" value="ECO:0007669"/>
    <property type="project" value="TreeGrafter"/>
</dbReference>
<dbReference type="InterPro" id="IPR058649">
    <property type="entry name" value="CzcB_C"/>
</dbReference>
<protein>
    <submittedName>
        <fullName evidence="11">RND family efflux transporter MFP subunit</fullName>
    </submittedName>
</protein>
<dbReference type="Gene3D" id="2.40.50.100">
    <property type="match status" value="1"/>
</dbReference>
<dbReference type="InterPro" id="IPR058647">
    <property type="entry name" value="BSH_CzcB-like"/>
</dbReference>
<dbReference type="Gene3D" id="2.40.420.20">
    <property type="match status" value="1"/>
</dbReference>
<keyword evidence="7" id="KW-0472">Membrane</keyword>
<feature type="domain" description="CzcB-like C-terminal circularly permuted SH3-like" evidence="10">
    <location>
        <begin position="345"/>
        <end position="410"/>
    </location>
</feature>
<evidence type="ECO:0000256" key="3">
    <source>
        <dbReference type="ARBA" id="ARBA00022833"/>
    </source>
</evidence>
<keyword evidence="7" id="KW-0812">Transmembrane</keyword>
<dbReference type="GO" id="GO:0016020">
    <property type="term" value="C:membrane"/>
    <property type="evidence" value="ECO:0007669"/>
    <property type="project" value="InterPro"/>
</dbReference>
<dbReference type="GO" id="GO:0046686">
    <property type="term" value="P:response to cadmium ion"/>
    <property type="evidence" value="ECO:0007669"/>
    <property type="project" value="UniProtKB-KW"/>
</dbReference>